<feature type="domain" description="NIF system FeS cluster assembly NifU C-terminal" evidence="1">
    <location>
        <begin position="20"/>
        <end position="76"/>
    </location>
</feature>
<dbReference type="EMBL" id="AOLY01000007">
    <property type="protein sequence ID" value="EMA33581.1"/>
    <property type="molecule type" value="Genomic_DNA"/>
</dbReference>
<gene>
    <name evidence="2" type="ORF">C444_04072</name>
</gene>
<dbReference type="PATRIC" id="fig|1227453.3.peg.816"/>
<evidence type="ECO:0000313" key="2">
    <source>
        <dbReference type="EMBL" id="EMA33581.1"/>
    </source>
</evidence>
<dbReference type="Proteomes" id="UP000011524">
    <property type="component" value="Unassembled WGS sequence"/>
</dbReference>
<dbReference type="GO" id="GO:0051536">
    <property type="term" value="F:iron-sulfur cluster binding"/>
    <property type="evidence" value="ECO:0007669"/>
    <property type="project" value="InterPro"/>
</dbReference>
<dbReference type="InterPro" id="IPR034904">
    <property type="entry name" value="FSCA_dom_sf"/>
</dbReference>
<accession>M0LJ85</accession>
<sequence length="131" mass="13846">MSAEGLERQARNYLSNNVSQIQQHGGNFEGRSIDESEGTATVAIDGACSGCGIAPMTMKAIEQRLPESVDGIEAVEVVRSGGSRAARIQIVTAGICPDTDRDAVYSHRTAFVVEGKSMDRPGCRQCVDGAT</sequence>
<dbReference type="AlphaFoldDB" id="M0LJ85"/>
<evidence type="ECO:0000259" key="1">
    <source>
        <dbReference type="Pfam" id="PF01106"/>
    </source>
</evidence>
<dbReference type="GO" id="GO:0016226">
    <property type="term" value="P:iron-sulfur cluster assembly"/>
    <property type="evidence" value="ECO:0007669"/>
    <property type="project" value="InterPro"/>
</dbReference>
<comment type="caution">
    <text evidence="2">The sequence shown here is derived from an EMBL/GenBank/DDBJ whole genome shotgun (WGS) entry which is preliminary data.</text>
</comment>
<reference evidence="2 3" key="1">
    <citation type="journal article" date="2014" name="PLoS Genet.">
        <title>Phylogenetically driven sequencing of extremely halophilic archaea reveals strategies for static and dynamic osmo-response.</title>
        <authorList>
            <person name="Becker E.A."/>
            <person name="Seitzer P.M."/>
            <person name="Tritt A."/>
            <person name="Larsen D."/>
            <person name="Krusor M."/>
            <person name="Yao A.I."/>
            <person name="Wu D."/>
            <person name="Madern D."/>
            <person name="Eisen J.A."/>
            <person name="Darling A.E."/>
            <person name="Facciotti M.T."/>
        </authorList>
    </citation>
    <scope>NUCLEOTIDE SEQUENCE [LARGE SCALE GENOMIC DNA]</scope>
    <source>
        <strain evidence="3">ATCC 49778 / DSM 6131 / JCM 7785 / NBRC 101032 / NCIMB 13157 / TR-1</strain>
    </source>
</reference>
<dbReference type="InterPro" id="IPR001075">
    <property type="entry name" value="NIF_FeS_clus_asmbl_NifU_C"/>
</dbReference>
<proteinExistence type="predicted"/>
<dbReference type="STRING" id="1227453.C444_04072"/>
<name>M0LJ85_HALJT</name>
<evidence type="ECO:0000313" key="3">
    <source>
        <dbReference type="Proteomes" id="UP000011524"/>
    </source>
</evidence>
<organism evidence="2 3">
    <name type="scientific">Haloarcula japonica (strain ATCC 49778 / DSM 6131 / JCM 7785 / NBRC 101032 / NCIMB 13157 / TR-1)</name>
    <dbReference type="NCBI Taxonomy" id="1227453"/>
    <lineage>
        <taxon>Archaea</taxon>
        <taxon>Methanobacteriati</taxon>
        <taxon>Methanobacteriota</taxon>
        <taxon>Stenosarchaea group</taxon>
        <taxon>Halobacteria</taxon>
        <taxon>Halobacteriales</taxon>
        <taxon>Haloarculaceae</taxon>
        <taxon>Haloarcula</taxon>
    </lineage>
</organism>
<keyword evidence="3" id="KW-1185">Reference proteome</keyword>
<dbReference type="eggNOG" id="arCOG03026">
    <property type="taxonomic scope" value="Archaea"/>
</dbReference>
<dbReference type="OrthoDB" id="270036at2157"/>
<dbReference type="GO" id="GO:0005506">
    <property type="term" value="F:iron ion binding"/>
    <property type="evidence" value="ECO:0007669"/>
    <property type="project" value="InterPro"/>
</dbReference>
<dbReference type="Gene3D" id="3.30.300.130">
    <property type="entry name" value="Fe-S cluster assembly (FSCA)"/>
    <property type="match status" value="1"/>
</dbReference>
<dbReference type="Pfam" id="PF01106">
    <property type="entry name" value="NifU"/>
    <property type="match status" value="1"/>
</dbReference>
<protein>
    <submittedName>
        <fullName evidence="2">NifU-like domain-containing protein</fullName>
    </submittedName>
</protein>
<dbReference type="SUPFAM" id="SSF117916">
    <property type="entry name" value="Fe-S cluster assembly (FSCA) domain-like"/>
    <property type="match status" value="1"/>
</dbReference>